<reference evidence="2 3" key="1">
    <citation type="submission" date="2019-07" db="EMBL/GenBank/DDBJ databases">
        <authorList>
            <person name="Park M."/>
        </authorList>
    </citation>
    <scope>NUCLEOTIDE SEQUENCE [LARGE SCALE GENOMIC DNA]</scope>
    <source>
        <strain evidence="2 3">KCTC32445</strain>
    </source>
</reference>
<comment type="caution">
    <text evidence="2">The sequence shown here is derived from an EMBL/GenBank/DDBJ whole genome shotgun (WGS) entry which is preliminary data.</text>
</comment>
<evidence type="ECO:0000313" key="2">
    <source>
        <dbReference type="EMBL" id="TSB05097.1"/>
    </source>
</evidence>
<gene>
    <name evidence="2" type="ORF">FOM92_06885</name>
</gene>
<feature type="domain" description="Phytase-like" evidence="1">
    <location>
        <begin position="67"/>
        <end position="308"/>
    </location>
</feature>
<dbReference type="EMBL" id="VKKU01000001">
    <property type="protein sequence ID" value="TSB05097.1"/>
    <property type="molecule type" value="Genomic_DNA"/>
</dbReference>
<sequence>MISRLKRPLILVLLAILSVAGVRTITINNSQDIAFRPLDLDPAHPGPRRIGELVFENAWQLDSPNENFGGISALTRLPDGRFIGVSDAGTLIGFGLSNDERMDRPFIAPLPGSTGPDLDYKDRDTEGITYDAQSGQFWVSYEVNHAIRRFSRSFSRVSGVARPAEMQDWPANRGAEALIRLRDGRFIVIAESVDDGIHPALLFSGDPVEKGSVVSRFTYRPPAGYRVTDGVQLADGRLAMLHRSISLPNGFAAKIGLLPLASLAPDKTVESRIIATLASPLLVDNLEGIATEEKDGNSFIWLISDNNFFVLQRTVLMKFRLAERDKKKKPEAEPAPGFESL</sequence>
<dbReference type="PIRSF" id="PIRSF031900">
    <property type="entry name" value="UCP031900"/>
    <property type="match status" value="1"/>
</dbReference>
<evidence type="ECO:0000259" key="1">
    <source>
        <dbReference type="Pfam" id="PF13449"/>
    </source>
</evidence>
<dbReference type="InterPro" id="IPR014567">
    <property type="entry name" value="UCP031900"/>
</dbReference>
<organism evidence="2 3">
    <name type="scientific">Sphingorhabdus contaminans</name>
    <dbReference type="NCBI Taxonomy" id="1343899"/>
    <lineage>
        <taxon>Bacteria</taxon>
        <taxon>Pseudomonadati</taxon>
        <taxon>Pseudomonadota</taxon>
        <taxon>Alphaproteobacteria</taxon>
        <taxon>Sphingomonadales</taxon>
        <taxon>Sphingomonadaceae</taxon>
        <taxon>Sphingorhabdus</taxon>
    </lineage>
</organism>
<dbReference type="InterPro" id="IPR027372">
    <property type="entry name" value="Phytase-like_dom"/>
</dbReference>
<dbReference type="Proteomes" id="UP000320160">
    <property type="component" value="Unassembled WGS sequence"/>
</dbReference>
<protein>
    <submittedName>
        <fullName evidence="2">Esterase-like activity of phytase family protein</fullName>
    </submittedName>
</protein>
<dbReference type="RefSeq" id="WP_143776013.1">
    <property type="nucleotide sequence ID" value="NZ_VKKU01000001.1"/>
</dbReference>
<dbReference type="Pfam" id="PF13449">
    <property type="entry name" value="Phytase-like"/>
    <property type="match status" value="1"/>
</dbReference>
<name>A0A553WK52_9SPHN</name>
<keyword evidence="3" id="KW-1185">Reference proteome</keyword>
<dbReference type="OrthoDB" id="9798693at2"/>
<dbReference type="AlphaFoldDB" id="A0A553WK52"/>
<evidence type="ECO:0000313" key="3">
    <source>
        <dbReference type="Proteomes" id="UP000320160"/>
    </source>
</evidence>
<accession>A0A553WK52</accession>
<proteinExistence type="predicted"/>